<reference evidence="1 2" key="1">
    <citation type="journal article" date="2006" name="Proc. Natl. Acad. Sci. U.S.A.">
        <title>Genomic analysis of the uncultivated marine crenarchaeote Cenarchaeum symbiosum.</title>
        <authorList>
            <person name="Hallam S.J."/>
            <person name="Konstantinidis K.T."/>
            <person name="Putnam N."/>
            <person name="Schleper C."/>
            <person name="Watanabe Y."/>
            <person name="Sugahara J."/>
            <person name="Preston C."/>
            <person name="de la Torre J."/>
            <person name="Richardson P.M."/>
            <person name="DeLong E.F."/>
        </authorList>
    </citation>
    <scope>NUCLEOTIDE SEQUENCE [LARGE SCALE GENOMIC DNA]</scope>
    <source>
        <strain evidence="2">A</strain>
    </source>
</reference>
<dbReference type="EMBL" id="DP000238">
    <property type="protein sequence ID" value="ABK77855.1"/>
    <property type="molecule type" value="Genomic_DNA"/>
</dbReference>
<dbReference type="AlphaFoldDB" id="A0RWY8"/>
<dbReference type="EnsemblBacteria" id="ABK77855">
    <property type="protein sequence ID" value="ABK77855"/>
    <property type="gene ID" value="CENSYa_1232"/>
</dbReference>
<gene>
    <name evidence="1" type="ordered locus">CENSYa_1232</name>
</gene>
<dbReference type="HOGENOM" id="CLU_2930035_0_0_2"/>
<evidence type="ECO:0000313" key="1">
    <source>
        <dbReference type="EMBL" id="ABK77855.1"/>
    </source>
</evidence>
<evidence type="ECO:0000313" key="2">
    <source>
        <dbReference type="Proteomes" id="UP000000758"/>
    </source>
</evidence>
<sequence>MKHKKPAVPYTVERCGSCGRDEKRLFREGDVVFAAAGSCTCGGKMTIEMIFGEAQG</sequence>
<name>A0RWY8_CENSY</name>
<accession>A0RWY8</accession>
<protein>
    <submittedName>
        <fullName evidence="1">Uncharacterized protein</fullName>
    </submittedName>
</protein>
<dbReference type="KEGG" id="csy:CENSYa_1232"/>
<dbReference type="Proteomes" id="UP000000758">
    <property type="component" value="Chromosome"/>
</dbReference>
<keyword evidence="2" id="KW-1185">Reference proteome</keyword>
<dbReference type="STRING" id="414004.CENSYa_1232"/>
<organism evidence="1 2">
    <name type="scientific">Cenarchaeum symbiosum (strain A)</name>
    <dbReference type="NCBI Taxonomy" id="414004"/>
    <lineage>
        <taxon>Archaea</taxon>
        <taxon>Nitrososphaerota</taxon>
        <taxon>Candidatus Cenarchaeales</taxon>
        <taxon>Candidatus Cenarchaeaceae</taxon>
        <taxon>Candidatus Cenarchaeum</taxon>
    </lineage>
</organism>
<proteinExistence type="predicted"/>